<dbReference type="AlphaFoldDB" id="A0AAV2Z833"/>
<reference evidence="2" key="1">
    <citation type="submission" date="2022-11" db="EMBL/GenBank/DDBJ databases">
        <authorList>
            <person name="Morgan W.R."/>
            <person name="Tartar A."/>
        </authorList>
    </citation>
    <scope>NUCLEOTIDE SEQUENCE</scope>
    <source>
        <strain evidence="2">ARSEF 373</strain>
    </source>
</reference>
<evidence type="ECO:0000313" key="2">
    <source>
        <dbReference type="EMBL" id="DBA02184.1"/>
    </source>
</evidence>
<feature type="compositionally biased region" description="Pro residues" evidence="1">
    <location>
        <begin position="93"/>
        <end position="113"/>
    </location>
</feature>
<evidence type="ECO:0000256" key="1">
    <source>
        <dbReference type="SAM" id="MobiDB-lite"/>
    </source>
</evidence>
<proteinExistence type="predicted"/>
<gene>
    <name evidence="2" type="ORF">N0F65_004819</name>
</gene>
<protein>
    <submittedName>
        <fullName evidence="2">Uncharacterized protein</fullName>
    </submittedName>
</protein>
<organism evidence="2 3">
    <name type="scientific">Lagenidium giganteum</name>
    <dbReference type="NCBI Taxonomy" id="4803"/>
    <lineage>
        <taxon>Eukaryota</taxon>
        <taxon>Sar</taxon>
        <taxon>Stramenopiles</taxon>
        <taxon>Oomycota</taxon>
        <taxon>Peronosporomycetes</taxon>
        <taxon>Pythiales</taxon>
        <taxon>Pythiaceae</taxon>
    </lineage>
</organism>
<sequence length="129" mass="14908">MPDATSRMAHLHYDLDRVLEEHGVGDGVFKEDPKRVVGYLVNVLCPTEFRKRVEHRLTQSCNKNMKHEAVNFCKWTAKMLEEYLEWNDSDVYTPPPKPRLPAPAQPPAQPMPARPTKDTMRRSRTSYSA</sequence>
<dbReference type="Proteomes" id="UP001146120">
    <property type="component" value="Unassembled WGS sequence"/>
</dbReference>
<keyword evidence="3" id="KW-1185">Reference proteome</keyword>
<dbReference type="EMBL" id="DAKRPA010000035">
    <property type="protein sequence ID" value="DBA02184.1"/>
    <property type="molecule type" value="Genomic_DNA"/>
</dbReference>
<feature type="region of interest" description="Disordered" evidence="1">
    <location>
        <begin position="91"/>
        <end position="129"/>
    </location>
</feature>
<accession>A0AAV2Z833</accession>
<name>A0AAV2Z833_9STRA</name>
<reference evidence="2" key="2">
    <citation type="journal article" date="2023" name="Microbiol Resour">
        <title>Decontamination and Annotation of the Draft Genome Sequence of the Oomycete Lagenidium giganteum ARSEF 373.</title>
        <authorList>
            <person name="Morgan W.R."/>
            <person name="Tartar A."/>
        </authorList>
    </citation>
    <scope>NUCLEOTIDE SEQUENCE</scope>
    <source>
        <strain evidence="2">ARSEF 373</strain>
    </source>
</reference>
<evidence type="ECO:0000313" key="3">
    <source>
        <dbReference type="Proteomes" id="UP001146120"/>
    </source>
</evidence>
<comment type="caution">
    <text evidence="2">The sequence shown here is derived from an EMBL/GenBank/DDBJ whole genome shotgun (WGS) entry which is preliminary data.</text>
</comment>